<protein>
    <submittedName>
        <fullName evidence="1">Uncharacterized protein</fullName>
    </submittedName>
</protein>
<organism evidence="1 2">
    <name type="scientific">Tetraparma gracilis</name>
    <dbReference type="NCBI Taxonomy" id="2962635"/>
    <lineage>
        <taxon>Eukaryota</taxon>
        <taxon>Sar</taxon>
        <taxon>Stramenopiles</taxon>
        <taxon>Ochrophyta</taxon>
        <taxon>Bolidophyceae</taxon>
        <taxon>Parmales</taxon>
        <taxon>Triparmaceae</taxon>
        <taxon>Tetraparma</taxon>
    </lineage>
</organism>
<dbReference type="Proteomes" id="UP001165060">
    <property type="component" value="Unassembled WGS sequence"/>
</dbReference>
<dbReference type="EMBL" id="BRYB01002558">
    <property type="protein sequence ID" value="GMI21756.1"/>
    <property type="molecule type" value="Genomic_DNA"/>
</dbReference>
<gene>
    <name evidence="1" type="ORF">TeGR_g8601</name>
</gene>
<name>A0ABQ6M8U8_9STRA</name>
<reference evidence="1 2" key="1">
    <citation type="journal article" date="2023" name="Commun. Biol.">
        <title>Genome analysis of Parmales, the sister group of diatoms, reveals the evolutionary specialization of diatoms from phago-mixotrophs to photoautotrophs.</title>
        <authorList>
            <person name="Ban H."/>
            <person name="Sato S."/>
            <person name="Yoshikawa S."/>
            <person name="Yamada K."/>
            <person name="Nakamura Y."/>
            <person name="Ichinomiya M."/>
            <person name="Sato N."/>
            <person name="Blanc-Mathieu R."/>
            <person name="Endo H."/>
            <person name="Kuwata A."/>
            <person name="Ogata H."/>
        </authorList>
    </citation>
    <scope>NUCLEOTIDE SEQUENCE [LARGE SCALE GENOMIC DNA]</scope>
</reference>
<comment type="caution">
    <text evidence="1">The sequence shown here is derived from an EMBL/GenBank/DDBJ whole genome shotgun (WGS) entry which is preliminary data.</text>
</comment>
<accession>A0ABQ6M8U8</accession>
<keyword evidence="2" id="KW-1185">Reference proteome</keyword>
<evidence type="ECO:0000313" key="1">
    <source>
        <dbReference type="EMBL" id="GMI21756.1"/>
    </source>
</evidence>
<proteinExistence type="predicted"/>
<dbReference type="Gene3D" id="1.10.720.80">
    <property type="match status" value="1"/>
</dbReference>
<sequence>MDKRALLTHLQSTCPPTFLKEHHLLGPPKLILKKRNRDHMSAAASAWSAELSSKRSRDCPPRPSDASTYDSRLIAAYKLLLHRHSLSSSTPLSETSVLLLHEDFASPLPIYNTSSSSAPVGHVIVVLGGVRDQSPVEIKSLLLACADLGVACRGCNLGRVPEFTSKIAGVMSFHEQSGRLSNAVGRLDVIENATLEKLPPTRAGEAEEYNPDCGTMATVYFAPYPAAALEGDDRDLLYPLINLSVCAIWRSHIAHDLKGDMAAAKAASLTVVFECGRVISGNRGDFMKAMEGVGGAPTEAHVLGCLKKFAEASERSGERVGEVVKQTLPSGLEKSRRKKLRVLDVKADEDSLDISAKAYEGDGAVGSADVVVLYGLKAGHGEEIDEAAQEWYRGDGKKKKKTSKERRFYHKVKVGDEELFPGRVTTVLQQIDNVGRLAQALP</sequence>
<evidence type="ECO:0000313" key="2">
    <source>
        <dbReference type="Proteomes" id="UP001165060"/>
    </source>
</evidence>